<keyword evidence="1" id="KW-0472">Membrane</keyword>
<accession>A0A382VYP1</accession>
<organism evidence="2">
    <name type="scientific">marine metagenome</name>
    <dbReference type="NCBI Taxonomy" id="408172"/>
    <lineage>
        <taxon>unclassified sequences</taxon>
        <taxon>metagenomes</taxon>
        <taxon>ecological metagenomes</taxon>
    </lineage>
</organism>
<name>A0A382VYP1_9ZZZZ</name>
<dbReference type="PROSITE" id="PS51257">
    <property type="entry name" value="PROKAR_LIPOPROTEIN"/>
    <property type="match status" value="1"/>
</dbReference>
<feature type="transmembrane region" description="Helical" evidence="1">
    <location>
        <begin position="12"/>
        <end position="31"/>
    </location>
</feature>
<evidence type="ECO:0000256" key="1">
    <source>
        <dbReference type="SAM" id="Phobius"/>
    </source>
</evidence>
<reference evidence="2" key="1">
    <citation type="submission" date="2018-05" db="EMBL/GenBank/DDBJ databases">
        <authorList>
            <person name="Lanie J.A."/>
            <person name="Ng W.-L."/>
            <person name="Kazmierczak K.M."/>
            <person name="Andrzejewski T.M."/>
            <person name="Davidsen T.M."/>
            <person name="Wayne K.J."/>
            <person name="Tettelin H."/>
            <person name="Glass J.I."/>
            <person name="Rusch D."/>
            <person name="Podicherti R."/>
            <person name="Tsui H.-C.T."/>
            <person name="Winkler M.E."/>
        </authorList>
    </citation>
    <scope>NUCLEOTIDE SEQUENCE</scope>
</reference>
<dbReference type="AlphaFoldDB" id="A0A382VYP1"/>
<keyword evidence="1" id="KW-0812">Transmembrane</keyword>
<dbReference type="EMBL" id="UINC01155342">
    <property type="protein sequence ID" value="SVD51135.1"/>
    <property type="molecule type" value="Genomic_DNA"/>
</dbReference>
<proteinExistence type="predicted"/>
<gene>
    <name evidence="2" type="ORF">METZ01_LOCUS403989</name>
</gene>
<feature type="transmembrane region" description="Helical" evidence="1">
    <location>
        <begin position="43"/>
        <end position="69"/>
    </location>
</feature>
<evidence type="ECO:0000313" key="2">
    <source>
        <dbReference type="EMBL" id="SVD51135.1"/>
    </source>
</evidence>
<sequence>MEIIKDVQRQIVLWIILAVSCLVSLGIAVFVNHVNNIVQWSTFFIIAGSIFGFFVLVWWFWILYIIYLGQLHTKKQTKMLDTMIYKVEHLRAEVYDFVENIVLEWKIRKKIKKIKPKKD</sequence>
<keyword evidence="1" id="KW-1133">Transmembrane helix</keyword>
<protein>
    <submittedName>
        <fullName evidence="2">Uncharacterized protein</fullName>
    </submittedName>
</protein>